<dbReference type="InterPro" id="IPR011009">
    <property type="entry name" value="Kinase-like_dom_sf"/>
</dbReference>
<evidence type="ECO:0000313" key="2">
    <source>
        <dbReference type="EMBL" id="KAH6886394.1"/>
    </source>
</evidence>
<sequence>MSKDPGPVISLSSLPSNASMTFKDSSFFVRNGPDAKLPTPAEVWARSTAEAPKRFMSFRKPLFYEDLGLVVKLGRDPEVTVAEGQCLWALRRLDFPVPEIYGWEVDGEHTILYMELVKGVTVESRWETMSDAERVGFCGELRKILDRLRSLGQEAGHAFVGHINRTHLRCCSICNGVKPPAGPFPSVKAFHDWLSITIRTGLDQHWPGVKAEDIPDPYRRLVPDASAIVFTHGDLHRSNIMVSDESPCKVVALLDWEQSGWYPEYWEYMKAEYTADWRSEWVQKYVPMLLDRPGEDAMEGFESYARTFGY</sequence>
<gene>
    <name evidence="2" type="ORF">B0T10DRAFT_80399</name>
</gene>
<keyword evidence="2" id="KW-0808">Transferase</keyword>
<dbReference type="PANTHER" id="PTHR21310">
    <property type="entry name" value="AMINOGLYCOSIDE PHOSPHOTRANSFERASE-RELATED-RELATED"/>
    <property type="match status" value="1"/>
</dbReference>
<dbReference type="SUPFAM" id="SSF56112">
    <property type="entry name" value="Protein kinase-like (PK-like)"/>
    <property type="match status" value="1"/>
</dbReference>
<dbReference type="Proteomes" id="UP000777438">
    <property type="component" value="Unassembled WGS sequence"/>
</dbReference>
<evidence type="ECO:0000259" key="1">
    <source>
        <dbReference type="Pfam" id="PF01636"/>
    </source>
</evidence>
<dbReference type="PANTHER" id="PTHR21310:SF54">
    <property type="entry name" value="AMINOGLYCOSIDE PHOSPHOTRANSFERASE DOMAIN-CONTAINING PROTEIN"/>
    <property type="match status" value="1"/>
</dbReference>
<reference evidence="2 3" key="1">
    <citation type="journal article" date="2021" name="Nat. Commun.">
        <title>Genetic determinants of endophytism in the Arabidopsis root mycobiome.</title>
        <authorList>
            <person name="Mesny F."/>
            <person name="Miyauchi S."/>
            <person name="Thiergart T."/>
            <person name="Pickel B."/>
            <person name="Atanasova L."/>
            <person name="Karlsson M."/>
            <person name="Huettel B."/>
            <person name="Barry K.W."/>
            <person name="Haridas S."/>
            <person name="Chen C."/>
            <person name="Bauer D."/>
            <person name="Andreopoulos W."/>
            <person name="Pangilinan J."/>
            <person name="LaButti K."/>
            <person name="Riley R."/>
            <person name="Lipzen A."/>
            <person name="Clum A."/>
            <person name="Drula E."/>
            <person name="Henrissat B."/>
            <person name="Kohler A."/>
            <person name="Grigoriev I.V."/>
            <person name="Martin F.M."/>
            <person name="Hacquard S."/>
        </authorList>
    </citation>
    <scope>NUCLEOTIDE SEQUENCE [LARGE SCALE GENOMIC DNA]</scope>
    <source>
        <strain evidence="2 3">MPI-CAGE-CH-0241</strain>
    </source>
</reference>
<dbReference type="InterPro" id="IPR002575">
    <property type="entry name" value="Aminoglycoside_PTrfase"/>
</dbReference>
<dbReference type="CDD" id="cd05120">
    <property type="entry name" value="APH_ChoK_like"/>
    <property type="match status" value="1"/>
</dbReference>
<keyword evidence="3" id="KW-1185">Reference proteome</keyword>
<dbReference type="AlphaFoldDB" id="A0A9P8VZW2"/>
<dbReference type="EMBL" id="JAGPYM010000016">
    <property type="protein sequence ID" value="KAH6886394.1"/>
    <property type="molecule type" value="Genomic_DNA"/>
</dbReference>
<evidence type="ECO:0000313" key="3">
    <source>
        <dbReference type="Proteomes" id="UP000777438"/>
    </source>
</evidence>
<comment type="caution">
    <text evidence="2">The sequence shown here is derived from an EMBL/GenBank/DDBJ whole genome shotgun (WGS) entry which is preliminary data.</text>
</comment>
<name>A0A9P8VZW2_9HYPO</name>
<proteinExistence type="predicted"/>
<dbReference type="Gene3D" id="3.90.1200.10">
    <property type="match status" value="1"/>
</dbReference>
<dbReference type="OrthoDB" id="5404599at2759"/>
<accession>A0A9P8VZW2</accession>
<dbReference type="GO" id="GO:0016301">
    <property type="term" value="F:kinase activity"/>
    <property type="evidence" value="ECO:0007669"/>
    <property type="project" value="UniProtKB-KW"/>
</dbReference>
<protein>
    <submittedName>
        <fullName evidence="2">Kinase-like domain-containing protein</fullName>
    </submittedName>
</protein>
<feature type="domain" description="Aminoglycoside phosphotransferase" evidence="1">
    <location>
        <begin position="70"/>
        <end position="296"/>
    </location>
</feature>
<organism evidence="2 3">
    <name type="scientific">Thelonectria olida</name>
    <dbReference type="NCBI Taxonomy" id="1576542"/>
    <lineage>
        <taxon>Eukaryota</taxon>
        <taxon>Fungi</taxon>
        <taxon>Dikarya</taxon>
        <taxon>Ascomycota</taxon>
        <taxon>Pezizomycotina</taxon>
        <taxon>Sordariomycetes</taxon>
        <taxon>Hypocreomycetidae</taxon>
        <taxon>Hypocreales</taxon>
        <taxon>Nectriaceae</taxon>
        <taxon>Thelonectria</taxon>
    </lineage>
</organism>
<dbReference type="InterPro" id="IPR051678">
    <property type="entry name" value="AGP_Transferase"/>
</dbReference>
<keyword evidence="2" id="KW-0418">Kinase</keyword>
<dbReference type="Pfam" id="PF01636">
    <property type="entry name" value="APH"/>
    <property type="match status" value="1"/>
</dbReference>